<accession>A0A537L9J0</accession>
<feature type="signal peptide" evidence="1">
    <location>
        <begin position="1"/>
        <end position="22"/>
    </location>
</feature>
<evidence type="ECO:0000313" key="2">
    <source>
        <dbReference type="EMBL" id="TMJ04661.1"/>
    </source>
</evidence>
<evidence type="ECO:0000256" key="1">
    <source>
        <dbReference type="SAM" id="SignalP"/>
    </source>
</evidence>
<reference evidence="2 3" key="1">
    <citation type="journal article" date="2019" name="Nat. Microbiol.">
        <title>Mediterranean grassland soil C-N compound turnover is dependent on rainfall and depth, and is mediated by genomically divergent microorganisms.</title>
        <authorList>
            <person name="Diamond S."/>
            <person name="Andeer P.F."/>
            <person name="Li Z."/>
            <person name="Crits-Christoph A."/>
            <person name="Burstein D."/>
            <person name="Anantharaman K."/>
            <person name="Lane K.R."/>
            <person name="Thomas B.C."/>
            <person name="Pan C."/>
            <person name="Northen T.R."/>
            <person name="Banfield J.F."/>
        </authorList>
    </citation>
    <scope>NUCLEOTIDE SEQUENCE [LARGE SCALE GENOMIC DNA]</scope>
    <source>
        <strain evidence="2">NP_4</strain>
    </source>
</reference>
<dbReference type="Proteomes" id="UP000319353">
    <property type="component" value="Unassembled WGS sequence"/>
</dbReference>
<comment type="caution">
    <text evidence="2">The sequence shown here is derived from an EMBL/GenBank/DDBJ whole genome shotgun (WGS) entry which is preliminary data.</text>
</comment>
<dbReference type="PROSITE" id="PS51257">
    <property type="entry name" value="PROKAR_LIPOPROTEIN"/>
    <property type="match status" value="1"/>
</dbReference>
<evidence type="ECO:0000313" key="3">
    <source>
        <dbReference type="Proteomes" id="UP000319353"/>
    </source>
</evidence>
<feature type="chain" id="PRO_5021994064" evidence="1">
    <location>
        <begin position="23"/>
        <end position="162"/>
    </location>
</feature>
<feature type="non-terminal residue" evidence="2">
    <location>
        <position position="162"/>
    </location>
</feature>
<sequence>MRVTRLKSAALVLSAAALLSCGEPPLGPVPPPRASLIGSLLQATGLLQCTPLPTATATQTVGAAGGVMYVGPHTLSIPAGALGAPVTITGTAPSGNVNRIQFQPEGLVFQRSAALTMSYANCSLLGSLLPKRIAYTDDALNILSFLLSVDNIFARKVTGKVN</sequence>
<gene>
    <name evidence="2" type="ORF">E6H01_04075</name>
</gene>
<proteinExistence type="predicted"/>
<dbReference type="EMBL" id="VBAL01000038">
    <property type="protein sequence ID" value="TMJ04661.1"/>
    <property type="molecule type" value="Genomic_DNA"/>
</dbReference>
<organism evidence="2 3">
    <name type="scientific">Candidatus Segetimicrobium genomatis</name>
    <dbReference type="NCBI Taxonomy" id="2569760"/>
    <lineage>
        <taxon>Bacteria</taxon>
        <taxon>Bacillati</taxon>
        <taxon>Candidatus Sysuimicrobiota</taxon>
        <taxon>Candidatus Sysuimicrobiia</taxon>
        <taxon>Candidatus Sysuimicrobiales</taxon>
        <taxon>Candidatus Segetimicrobiaceae</taxon>
        <taxon>Candidatus Segetimicrobium</taxon>
    </lineage>
</organism>
<dbReference type="AlphaFoldDB" id="A0A537L9J0"/>
<protein>
    <submittedName>
        <fullName evidence="2">Uncharacterized protein</fullName>
    </submittedName>
</protein>
<name>A0A537L9J0_9BACT</name>
<keyword evidence="1" id="KW-0732">Signal</keyword>